<protein>
    <recommendedName>
        <fullName evidence="3">DUF4367 domain-containing protein</fullName>
    </recommendedName>
</protein>
<name>A0A2L1U5E2_9BACL</name>
<sequence length="169" mass="19259">MVLYGSLIQNIEPQQSVDPLSYITEHSKNPLGDNLNVNDAISMFKEKFNKKVFLPNTIPFKPTDIGASLSEHAKTLTVSYFNNKTNETLIVTQMVNIKPKNGGKFSKTPHETEVELKHSTKAKCLYKAGKPDHIRFIRDDIIYFISFKQNRNITINELVEVANSMKQFP</sequence>
<evidence type="ECO:0008006" key="3">
    <source>
        <dbReference type="Google" id="ProtNLM"/>
    </source>
</evidence>
<reference evidence="2" key="1">
    <citation type="submission" date="2017-02" db="EMBL/GenBank/DDBJ databases">
        <title>Delineation of Paenibacillus larvae strains originating from foulbrood outbreaks.</title>
        <authorList>
            <person name="Beims H."/>
            <person name="Bunk B."/>
            <person name="Sproeer C."/>
            <person name="Mohr K.I."/>
            <person name="Pradella S."/>
            <person name="Guenther G."/>
            <person name="Rohde M."/>
            <person name="von der Ohe W."/>
            <person name="Steinert M."/>
        </authorList>
    </citation>
    <scope>NUCLEOTIDE SEQUENCE [LARGE SCALE GENOMIC DNA]</scope>
    <source>
        <strain evidence="2">Eric_III</strain>
    </source>
</reference>
<dbReference type="EMBL" id="CP019655">
    <property type="protein sequence ID" value="AVF28155.1"/>
    <property type="molecule type" value="Genomic_DNA"/>
</dbReference>
<evidence type="ECO:0000313" key="2">
    <source>
        <dbReference type="Proteomes" id="UP000239833"/>
    </source>
</evidence>
<dbReference type="GeneID" id="64220406"/>
<dbReference type="RefSeq" id="WP_149867724.1">
    <property type="nucleotide sequence ID" value="NZ_CP019655.1"/>
</dbReference>
<organism evidence="1 2">
    <name type="scientific">Paenibacillus larvae subsp. larvae</name>
    <dbReference type="NCBI Taxonomy" id="147375"/>
    <lineage>
        <taxon>Bacteria</taxon>
        <taxon>Bacillati</taxon>
        <taxon>Bacillota</taxon>
        <taxon>Bacilli</taxon>
        <taxon>Bacillales</taxon>
        <taxon>Paenibacillaceae</taxon>
        <taxon>Paenibacillus</taxon>
    </lineage>
</organism>
<dbReference type="Proteomes" id="UP000239833">
    <property type="component" value="Chromosome"/>
</dbReference>
<dbReference type="AlphaFoldDB" id="A0A2L1U5E2"/>
<proteinExistence type="predicted"/>
<accession>A0A2L1U5E2</accession>
<evidence type="ECO:0000313" key="1">
    <source>
        <dbReference type="EMBL" id="AVF28155.1"/>
    </source>
</evidence>
<gene>
    <name evidence="1" type="ORF">ERICIII_04076</name>
</gene>